<comment type="caution">
    <text evidence="2">The sequence shown here is derived from an EMBL/GenBank/DDBJ whole genome shotgun (WGS) entry which is preliminary data.</text>
</comment>
<organism evidence="2 3">
    <name type="scientific">Dryococelus australis</name>
    <dbReference type="NCBI Taxonomy" id="614101"/>
    <lineage>
        <taxon>Eukaryota</taxon>
        <taxon>Metazoa</taxon>
        <taxon>Ecdysozoa</taxon>
        <taxon>Arthropoda</taxon>
        <taxon>Hexapoda</taxon>
        <taxon>Insecta</taxon>
        <taxon>Pterygota</taxon>
        <taxon>Neoptera</taxon>
        <taxon>Polyneoptera</taxon>
        <taxon>Phasmatodea</taxon>
        <taxon>Verophasmatodea</taxon>
        <taxon>Anareolatae</taxon>
        <taxon>Phasmatidae</taxon>
        <taxon>Eurycanthinae</taxon>
        <taxon>Dryococelus</taxon>
    </lineage>
</organism>
<reference evidence="2 3" key="1">
    <citation type="submission" date="2023-02" db="EMBL/GenBank/DDBJ databases">
        <title>LHISI_Scaffold_Assembly.</title>
        <authorList>
            <person name="Stuart O.P."/>
            <person name="Cleave R."/>
            <person name="Magrath M.J.L."/>
            <person name="Mikheyev A.S."/>
        </authorList>
    </citation>
    <scope>NUCLEOTIDE SEQUENCE [LARGE SCALE GENOMIC DNA]</scope>
    <source>
        <strain evidence="2">Daus_M_001</strain>
        <tissue evidence="2">Leg muscle</tissue>
    </source>
</reference>
<dbReference type="InterPro" id="IPR013103">
    <property type="entry name" value="RVT_2"/>
</dbReference>
<dbReference type="Proteomes" id="UP001159363">
    <property type="component" value="Chromosome 5"/>
</dbReference>
<evidence type="ECO:0000313" key="3">
    <source>
        <dbReference type="Proteomes" id="UP001159363"/>
    </source>
</evidence>
<sequence length="181" mass="21073">MTKDTLEKVMRFSTARGVWIELHRLFDWGIREILRENGIKQILETSFTPEQNSCSEGENRTLGDSLLDYACPWKYTSGSLGRMIRCPQRFDDYIMSVISDVTQQDEPVTYKEAASSLRRKDWIGAMESKMRSLMENETWTLQKLPRGKKAILCKWVYKIKTKADGTVERFQARLVVKGYSQ</sequence>
<proteinExistence type="predicted"/>
<evidence type="ECO:0000313" key="2">
    <source>
        <dbReference type="EMBL" id="KAJ8882131.1"/>
    </source>
</evidence>
<protein>
    <recommendedName>
        <fullName evidence="1">Reverse transcriptase Ty1/copia-type domain-containing protein</fullName>
    </recommendedName>
</protein>
<name>A0ABQ9HCW4_9NEOP</name>
<accession>A0ABQ9HCW4</accession>
<gene>
    <name evidence="2" type="ORF">PR048_018619</name>
</gene>
<keyword evidence="3" id="KW-1185">Reference proteome</keyword>
<dbReference type="Pfam" id="PF07727">
    <property type="entry name" value="RVT_2"/>
    <property type="match status" value="1"/>
</dbReference>
<dbReference type="EMBL" id="JARBHB010000006">
    <property type="protein sequence ID" value="KAJ8882131.1"/>
    <property type="molecule type" value="Genomic_DNA"/>
</dbReference>
<feature type="domain" description="Reverse transcriptase Ty1/copia-type" evidence="1">
    <location>
        <begin position="136"/>
        <end position="181"/>
    </location>
</feature>
<evidence type="ECO:0000259" key="1">
    <source>
        <dbReference type="Pfam" id="PF07727"/>
    </source>
</evidence>